<accession>A0ABQ5SM40</accession>
<evidence type="ECO:0000313" key="4">
    <source>
        <dbReference type="Proteomes" id="UP001165090"/>
    </source>
</evidence>
<comment type="similarity">
    <text evidence="1">Belongs to the amidase family.</text>
</comment>
<evidence type="ECO:0000313" key="3">
    <source>
        <dbReference type="EMBL" id="GLI70696.1"/>
    </source>
</evidence>
<dbReference type="InterPro" id="IPR020556">
    <property type="entry name" value="Amidase_CS"/>
</dbReference>
<dbReference type="Gene3D" id="3.90.1300.10">
    <property type="entry name" value="Amidase signature (AS) domain"/>
    <property type="match status" value="1"/>
</dbReference>
<dbReference type="InterPro" id="IPR023631">
    <property type="entry name" value="Amidase_dom"/>
</dbReference>
<reference evidence="3 4" key="1">
    <citation type="journal article" date="2023" name="IScience">
        <title>Expanded male sex-determining region conserved during the evolution of homothallism in the green alga Volvox.</title>
        <authorList>
            <person name="Yamamoto K."/>
            <person name="Matsuzaki R."/>
            <person name="Mahakham W."/>
            <person name="Heman W."/>
            <person name="Sekimoto H."/>
            <person name="Kawachi M."/>
            <person name="Minakuchi Y."/>
            <person name="Toyoda A."/>
            <person name="Nozaki H."/>
        </authorList>
    </citation>
    <scope>NUCLEOTIDE SEQUENCE [LARGE SCALE GENOMIC DNA]</scope>
    <source>
        <strain evidence="3 4">NIES-4468</strain>
    </source>
</reference>
<dbReference type="PANTHER" id="PTHR46310:SF7">
    <property type="entry name" value="AMIDASE 1"/>
    <property type="match status" value="1"/>
</dbReference>
<organism evidence="3 4">
    <name type="scientific">Volvox africanus</name>
    <dbReference type="NCBI Taxonomy" id="51714"/>
    <lineage>
        <taxon>Eukaryota</taxon>
        <taxon>Viridiplantae</taxon>
        <taxon>Chlorophyta</taxon>
        <taxon>core chlorophytes</taxon>
        <taxon>Chlorophyceae</taxon>
        <taxon>CS clade</taxon>
        <taxon>Chlamydomonadales</taxon>
        <taxon>Volvocaceae</taxon>
        <taxon>Volvox</taxon>
    </lineage>
</organism>
<evidence type="ECO:0000259" key="2">
    <source>
        <dbReference type="Pfam" id="PF01425"/>
    </source>
</evidence>
<dbReference type="PROSITE" id="PS00571">
    <property type="entry name" value="AMIDASES"/>
    <property type="match status" value="1"/>
</dbReference>
<sequence>MQSQFMSLERSLSRAASARSFVRWSSVGLLADRCRGLSTRQAHARCSTRPKRSMQLQASVKDSSDPYNAYIDKSLIVPGVAEGPLRGLSFAVKDLFDVAGHLTGFGNPIWLETHPPATHTAPAVQALLNAGATLRGKTHMDELAYSLNGENVHYGTPINPAAPGRIPGGSSSGSAVAVACGDVDIGLGTDTGGSIRVPASFCGLMGIRPTWGRVSAEGTTALAPSFTTPGWFARDAVVLRAVGSVLLDPASRGPLQLSRWLIARDAFALADPPTGKAIYDVMSANFTKVVELLGNPTEVEMAAPLAQEGLGTFVDWMGVFRVCQGFEVWHEHGAWVTAHNPEFGPGIKERFAMAAAISRDQVEAASAKRARIRAHMLDVLGSDGVLALPTTPGPAPLVNTPPADLDAWRTRLISLTSIAGLAGLPQVNLPVARVNGLPVGLGLIGPPGSDEALLEITEKLMAALTASHQ</sequence>
<keyword evidence="4" id="KW-1185">Reference proteome</keyword>
<name>A0ABQ5SM40_9CHLO</name>
<dbReference type="InterPro" id="IPR036928">
    <property type="entry name" value="AS_sf"/>
</dbReference>
<protein>
    <recommendedName>
        <fullName evidence="2">Amidase domain-containing protein</fullName>
    </recommendedName>
</protein>
<dbReference type="SUPFAM" id="SSF75304">
    <property type="entry name" value="Amidase signature (AS) enzymes"/>
    <property type="match status" value="1"/>
</dbReference>
<dbReference type="Pfam" id="PF01425">
    <property type="entry name" value="Amidase"/>
    <property type="match status" value="2"/>
</dbReference>
<feature type="domain" description="Amidase" evidence="2">
    <location>
        <begin position="71"/>
        <end position="248"/>
    </location>
</feature>
<dbReference type="EMBL" id="BSDZ01000094">
    <property type="protein sequence ID" value="GLI70696.1"/>
    <property type="molecule type" value="Genomic_DNA"/>
</dbReference>
<proteinExistence type="inferred from homology"/>
<dbReference type="PANTHER" id="PTHR46310">
    <property type="entry name" value="AMIDASE 1"/>
    <property type="match status" value="1"/>
</dbReference>
<gene>
    <name evidence="3" type="ORF">VaNZ11_015637</name>
</gene>
<dbReference type="NCBIfam" id="NF006169">
    <property type="entry name" value="PRK08310.1"/>
    <property type="match status" value="1"/>
</dbReference>
<feature type="domain" description="Amidase" evidence="2">
    <location>
        <begin position="350"/>
        <end position="454"/>
    </location>
</feature>
<dbReference type="Proteomes" id="UP001165090">
    <property type="component" value="Unassembled WGS sequence"/>
</dbReference>
<evidence type="ECO:0000256" key="1">
    <source>
        <dbReference type="ARBA" id="ARBA00009199"/>
    </source>
</evidence>
<comment type="caution">
    <text evidence="3">The sequence shown here is derived from an EMBL/GenBank/DDBJ whole genome shotgun (WGS) entry which is preliminary data.</text>
</comment>